<evidence type="ECO:0000313" key="2">
    <source>
        <dbReference type="Proteomes" id="UP000499080"/>
    </source>
</evidence>
<protein>
    <submittedName>
        <fullName evidence="1">Uncharacterized protein</fullName>
    </submittedName>
</protein>
<gene>
    <name evidence="1" type="ORF">AVEN_91713_1</name>
</gene>
<accession>A0A4Y2HH39</accession>
<reference evidence="1 2" key="1">
    <citation type="journal article" date="2019" name="Sci. Rep.">
        <title>Orb-weaving spider Araneus ventricosus genome elucidates the spidroin gene catalogue.</title>
        <authorList>
            <person name="Kono N."/>
            <person name="Nakamura H."/>
            <person name="Ohtoshi R."/>
            <person name="Moran D.A.P."/>
            <person name="Shinohara A."/>
            <person name="Yoshida Y."/>
            <person name="Fujiwara M."/>
            <person name="Mori M."/>
            <person name="Tomita M."/>
            <person name="Arakawa K."/>
        </authorList>
    </citation>
    <scope>NUCLEOTIDE SEQUENCE [LARGE SCALE GENOMIC DNA]</scope>
</reference>
<comment type="caution">
    <text evidence="1">The sequence shown here is derived from an EMBL/GenBank/DDBJ whole genome shotgun (WGS) entry which is preliminary data.</text>
</comment>
<dbReference type="Proteomes" id="UP000499080">
    <property type="component" value="Unassembled WGS sequence"/>
</dbReference>
<sequence length="89" mass="9989">MAARLRKYIKIRKRSFWERTCEETARSHSAFRIIKALLSKDGTPCTSHLVLFSGVTLSSPVAQANAIATYYSQKSTESENPNGFFVGIF</sequence>
<organism evidence="1 2">
    <name type="scientific">Araneus ventricosus</name>
    <name type="common">Orbweaver spider</name>
    <name type="synonym">Epeira ventricosa</name>
    <dbReference type="NCBI Taxonomy" id="182803"/>
    <lineage>
        <taxon>Eukaryota</taxon>
        <taxon>Metazoa</taxon>
        <taxon>Ecdysozoa</taxon>
        <taxon>Arthropoda</taxon>
        <taxon>Chelicerata</taxon>
        <taxon>Arachnida</taxon>
        <taxon>Araneae</taxon>
        <taxon>Araneomorphae</taxon>
        <taxon>Entelegynae</taxon>
        <taxon>Araneoidea</taxon>
        <taxon>Araneidae</taxon>
        <taxon>Araneus</taxon>
    </lineage>
</organism>
<dbReference type="AlphaFoldDB" id="A0A4Y2HH39"/>
<evidence type="ECO:0000313" key="1">
    <source>
        <dbReference type="EMBL" id="GBM64645.1"/>
    </source>
</evidence>
<name>A0A4Y2HH39_ARAVE</name>
<dbReference type="EMBL" id="BGPR01001938">
    <property type="protein sequence ID" value="GBM64645.1"/>
    <property type="molecule type" value="Genomic_DNA"/>
</dbReference>
<keyword evidence="2" id="KW-1185">Reference proteome</keyword>
<proteinExistence type="predicted"/>